<dbReference type="InterPro" id="IPR043136">
    <property type="entry name" value="B30.2/SPRY_sf"/>
</dbReference>
<dbReference type="InterPro" id="IPR051051">
    <property type="entry name" value="E3_ubiq-ligase_TRIM/RNF"/>
</dbReference>
<dbReference type="InterPro" id="IPR001870">
    <property type="entry name" value="B30.2/SPRY"/>
</dbReference>
<reference evidence="13" key="4">
    <citation type="submission" date="2020-05" db="UniProtKB">
        <authorList>
            <consortium name="Ensembl"/>
        </authorList>
    </citation>
    <scope>IDENTIFICATION</scope>
</reference>
<reference evidence="12" key="3">
    <citation type="submission" date="2016-05" db="EMBL/GenBank/DDBJ databases">
        <title>WGS assembly of Xenopus tropicalis.</title>
        <authorList>
            <person name="Sessions A."/>
            <person name="Jenkins J."/>
            <person name="Mitros T."/>
            <person name="Lyons J.T."/>
            <person name="Dichmann D.S."/>
            <person name="Robert J."/>
            <person name="Harland R.M."/>
            <person name="Rokhsar D.S."/>
        </authorList>
    </citation>
    <scope>NUCLEOTIDE SEQUENCE</scope>
    <source>
        <strain evidence="12">Nigerian</strain>
    </source>
</reference>
<dbReference type="Gene3D" id="2.60.120.920">
    <property type="match status" value="1"/>
</dbReference>
<evidence type="ECO:0000256" key="6">
    <source>
        <dbReference type="ARBA" id="ARBA00023054"/>
    </source>
</evidence>
<dbReference type="CDD" id="cd12891">
    <property type="entry name" value="SPRY_PRY_C-I_2"/>
    <property type="match status" value="1"/>
</dbReference>
<evidence type="ECO:0000256" key="3">
    <source>
        <dbReference type="ARBA" id="ARBA00022771"/>
    </source>
</evidence>
<dbReference type="PRINTS" id="PR01407">
    <property type="entry name" value="BUTYPHLNCDUF"/>
</dbReference>
<dbReference type="GO" id="GO:0005737">
    <property type="term" value="C:cytoplasm"/>
    <property type="evidence" value="ECO:0007669"/>
    <property type="project" value="UniProtKB-ARBA"/>
</dbReference>
<dbReference type="InterPro" id="IPR000315">
    <property type="entry name" value="Znf_B-box"/>
</dbReference>
<reference evidence="12 13" key="2">
    <citation type="journal article" date="2010" name="Science">
        <title>The genome of the Western clawed frog Xenopus tropicalis.</title>
        <authorList>
            <person name="Hellsten U."/>
            <person name="Harland R.M."/>
            <person name="Gilchrist M.J."/>
            <person name="Hendrix D."/>
            <person name="Jurka J."/>
            <person name="Kapitonov V."/>
            <person name="Ovcharenko I."/>
            <person name="Putnam N.H."/>
            <person name="Shu S."/>
            <person name="Taher L."/>
            <person name="Blitz I.L."/>
            <person name="Blumberg B."/>
            <person name="Dichmann D.S."/>
            <person name="Dubchak I."/>
            <person name="Amaya E."/>
            <person name="Detter J.C."/>
            <person name="Fletcher R."/>
            <person name="Gerhard D.S."/>
            <person name="Goodstein D."/>
            <person name="Graves T."/>
            <person name="Grigoriev I.V."/>
            <person name="Grimwood J."/>
            <person name="Kawashima T."/>
            <person name="Lindquist E."/>
            <person name="Lucas S.M."/>
            <person name="Mead P.E."/>
            <person name="Mitros T."/>
            <person name="Ogino H."/>
            <person name="Ohta Y."/>
            <person name="Poliakov A.V."/>
            <person name="Pollet N."/>
            <person name="Robert J."/>
            <person name="Salamov A."/>
            <person name="Sater A.K."/>
            <person name="Schmutz J."/>
            <person name="Terry A."/>
            <person name="Vize P.D."/>
            <person name="Warren W.C."/>
            <person name="Wells D."/>
            <person name="Wills A."/>
            <person name="Wilson R.K."/>
            <person name="Zimmerman L.B."/>
            <person name="Zorn A.M."/>
            <person name="Grainger R."/>
            <person name="Grammer T."/>
            <person name="Khokha M.K."/>
            <person name="Richardson P.M."/>
            <person name="Rokhsar D.S."/>
        </authorList>
    </citation>
    <scope>NUCLEOTIDE SEQUENCE [LARGE SCALE GENOMIC DNA]</scope>
    <source>
        <strain evidence="12 13">Nigerian</strain>
    </source>
</reference>
<dbReference type="PROSITE" id="PS00518">
    <property type="entry name" value="ZF_RING_1"/>
    <property type="match status" value="1"/>
</dbReference>
<evidence type="ECO:0000313" key="16">
    <source>
        <dbReference type="Xenbase" id="XB-GENE-29090267"/>
    </source>
</evidence>
<keyword evidence="2" id="KW-0479">Metal-binding</keyword>
<evidence type="ECO:0000256" key="7">
    <source>
        <dbReference type="PROSITE-ProRule" id="PRU00024"/>
    </source>
</evidence>
<evidence type="ECO:0000313" key="12">
    <source>
        <dbReference type="EMBL" id="OCA18760.1"/>
    </source>
</evidence>
<dbReference type="InterPro" id="IPR006574">
    <property type="entry name" value="PRY"/>
</dbReference>
<evidence type="ECO:0000256" key="2">
    <source>
        <dbReference type="ARBA" id="ARBA00022723"/>
    </source>
</evidence>
<dbReference type="AlphaFoldDB" id="A0A1B8Y710"/>
<evidence type="ECO:0000313" key="14">
    <source>
        <dbReference type="Proteomes" id="UP000008143"/>
    </source>
</evidence>
<keyword evidence="6 8" id="KW-0175">Coiled coil</keyword>
<dbReference type="CDD" id="cd16597">
    <property type="entry name" value="RING-HC_TRIM25_C-IV"/>
    <property type="match status" value="1"/>
</dbReference>
<reference evidence="12" key="1">
    <citation type="submission" date="2009-11" db="EMBL/GenBank/DDBJ databases">
        <authorList>
            <consortium name="US DOE Joint Genome Institute (JGI-PGF)"/>
            <person name="Ottilar R."/>
            <person name="Schmutz J."/>
            <person name="Salamov A."/>
            <person name="Cheng J.F."/>
            <person name="Lucas S."/>
            <person name="Pitluck S."/>
            <person name="Gundlach H."/>
            <person name="Guo Y."/>
            <person name="Haberer G."/>
            <person name="Nasrallah J."/>
            <person name="Mayer K.F.X."/>
            <person name="van de Peer Y."/>
            <person name="Weigel D."/>
            <person name="Grigoriev I.V."/>
        </authorList>
    </citation>
    <scope>NUCLEOTIDE SEQUENCE</scope>
    <source>
        <strain evidence="12">Nigerian</strain>
    </source>
</reference>
<dbReference type="Bgee" id="ENSXETG00000036751">
    <property type="expression patterns" value="Expressed in brain and 6 other cell types or tissues"/>
</dbReference>
<feature type="domain" description="B box-type" evidence="10">
    <location>
        <begin position="134"/>
        <end position="175"/>
    </location>
</feature>
<dbReference type="GeneID" id="108644814"/>
<dbReference type="GO" id="GO:0045087">
    <property type="term" value="P:innate immune response"/>
    <property type="evidence" value="ECO:0007669"/>
    <property type="project" value="UniProtKB-KW"/>
</dbReference>
<dbReference type="Pfam" id="PF00643">
    <property type="entry name" value="zf-B_box"/>
    <property type="match status" value="1"/>
</dbReference>
<dbReference type="KEGG" id="xtr:108644814"/>
<dbReference type="RefSeq" id="XP_017945126.1">
    <property type="nucleotide sequence ID" value="XM_018089637.2"/>
</dbReference>
<dbReference type="InterPro" id="IPR017907">
    <property type="entry name" value="Znf_RING_CS"/>
</dbReference>
<dbReference type="CDD" id="cd19769">
    <property type="entry name" value="Bbox2_TRIM16-like"/>
    <property type="match status" value="1"/>
</dbReference>
<evidence type="ECO:0000256" key="8">
    <source>
        <dbReference type="SAM" id="Coils"/>
    </source>
</evidence>
<dbReference type="Pfam" id="PF13445">
    <property type="entry name" value="zf-RING_UBOX"/>
    <property type="match status" value="1"/>
</dbReference>
<dbReference type="EMBL" id="KV460402">
    <property type="protein sequence ID" value="OCA18760.1"/>
    <property type="molecule type" value="Genomic_DNA"/>
</dbReference>
<dbReference type="PROSITE" id="PS50089">
    <property type="entry name" value="ZF_RING_2"/>
    <property type="match status" value="1"/>
</dbReference>
<evidence type="ECO:0000259" key="10">
    <source>
        <dbReference type="PROSITE" id="PS50119"/>
    </source>
</evidence>
<evidence type="ECO:0000259" key="11">
    <source>
        <dbReference type="PROSITE" id="PS50188"/>
    </source>
</evidence>
<dbReference type="InterPro" id="IPR013320">
    <property type="entry name" value="ConA-like_dom_sf"/>
</dbReference>
<organism evidence="12">
    <name type="scientific">Xenopus tropicalis</name>
    <name type="common">Western clawed frog</name>
    <name type="synonym">Silurana tropicalis</name>
    <dbReference type="NCBI Taxonomy" id="8364"/>
    <lineage>
        <taxon>Eukaryota</taxon>
        <taxon>Metazoa</taxon>
        <taxon>Chordata</taxon>
        <taxon>Craniata</taxon>
        <taxon>Vertebrata</taxon>
        <taxon>Euteleostomi</taxon>
        <taxon>Amphibia</taxon>
        <taxon>Batrachia</taxon>
        <taxon>Anura</taxon>
        <taxon>Pipoidea</taxon>
        <taxon>Pipidae</taxon>
        <taxon>Xenopodinae</taxon>
        <taxon>Xenopus</taxon>
        <taxon>Silurana</taxon>
    </lineage>
</organism>
<evidence type="ECO:0000256" key="4">
    <source>
        <dbReference type="ARBA" id="ARBA00022833"/>
    </source>
</evidence>
<feature type="domain" description="B30.2/SPRY" evidence="11">
    <location>
        <begin position="336"/>
        <end position="529"/>
    </location>
</feature>
<evidence type="ECO:0000256" key="1">
    <source>
        <dbReference type="ARBA" id="ARBA00022588"/>
    </source>
</evidence>
<dbReference type="Gene3D" id="3.30.160.60">
    <property type="entry name" value="Classic Zinc Finger"/>
    <property type="match status" value="1"/>
</dbReference>
<keyword evidence="1" id="KW-0399">Innate immunity</keyword>
<dbReference type="InterPro" id="IPR013083">
    <property type="entry name" value="Znf_RING/FYVE/PHD"/>
</dbReference>
<keyword evidence="5" id="KW-0391">Immunity</keyword>
<dbReference type="SUPFAM" id="SSF49899">
    <property type="entry name" value="Concanavalin A-like lectins/glucanases"/>
    <property type="match status" value="1"/>
</dbReference>
<dbReference type="PANTHER" id="PTHR25465:SF67">
    <property type="entry name" value="E3 UBIQUITIN-PROTEIN LIGASE MIDLINE-1"/>
    <property type="match status" value="1"/>
</dbReference>
<dbReference type="GO" id="GO:0008270">
    <property type="term" value="F:zinc ion binding"/>
    <property type="evidence" value="ECO:0007669"/>
    <property type="project" value="UniProtKB-KW"/>
</dbReference>
<keyword evidence="14" id="KW-1185">Reference proteome</keyword>
<feature type="domain" description="RING-type" evidence="9">
    <location>
        <begin position="11"/>
        <end position="54"/>
    </location>
</feature>
<dbReference type="SMART" id="SM00449">
    <property type="entry name" value="SPRY"/>
    <property type="match status" value="1"/>
</dbReference>
<dbReference type="InterPro" id="IPR001841">
    <property type="entry name" value="Znf_RING"/>
</dbReference>
<accession>A0A1B8Y710</accession>
<dbReference type="Ensembl" id="ENSXETT00000117208">
    <property type="protein sequence ID" value="ENSXETP00000111503"/>
    <property type="gene ID" value="ENSXETG00000036751"/>
</dbReference>
<dbReference type="Ensembl" id="ENSXETT00000077577">
    <property type="protein sequence ID" value="ENSXETP00000085447"/>
    <property type="gene ID" value="ENSXETG00000036751"/>
</dbReference>
<dbReference type="InterPro" id="IPR027370">
    <property type="entry name" value="Znf-RING_euk"/>
</dbReference>
<dbReference type="OMA" id="HPVFCVS"/>
<protein>
    <submittedName>
        <fullName evidence="13 15">E3 ubiquitin-protein ligase Midline-1</fullName>
    </submittedName>
</protein>
<dbReference type="Xenbase" id="XB-GENE-29090267">
    <property type="gene designation" value="LOC108644814"/>
</dbReference>
<evidence type="ECO:0000256" key="5">
    <source>
        <dbReference type="ARBA" id="ARBA00022859"/>
    </source>
</evidence>
<keyword evidence="3 7" id="KW-0863">Zinc-finger</keyword>
<dbReference type="SUPFAM" id="SSF57850">
    <property type="entry name" value="RING/U-box"/>
    <property type="match status" value="1"/>
</dbReference>
<dbReference type="Gene3D" id="3.30.40.10">
    <property type="entry name" value="Zinc/RING finger domain, C3HC4 (zinc finger)"/>
    <property type="match status" value="1"/>
</dbReference>
<keyword evidence="4" id="KW-0862">Zinc</keyword>
<name>A0A1B8Y710_XENTR</name>
<dbReference type="PROSITE" id="PS50188">
    <property type="entry name" value="B302_SPRY"/>
    <property type="match status" value="1"/>
</dbReference>
<feature type="coiled-coil region" evidence="8">
    <location>
        <begin position="179"/>
        <end position="217"/>
    </location>
</feature>
<dbReference type="PROSITE" id="PS50119">
    <property type="entry name" value="ZF_BBOX"/>
    <property type="match status" value="1"/>
</dbReference>
<dbReference type="OrthoDB" id="6105938at2759"/>
<dbReference type="SMART" id="SM00589">
    <property type="entry name" value="PRY"/>
    <property type="match status" value="1"/>
</dbReference>
<evidence type="ECO:0000313" key="15">
    <source>
        <dbReference type="RefSeq" id="XP_017945126.1"/>
    </source>
</evidence>
<dbReference type="PANTHER" id="PTHR25465">
    <property type="entry name" value="B-BOX DOMAIN CONTAINING"/>
    <property type="match status" value="1"/>
</dbReference>
<dbReference type="Proteomes" id="UP000008143">
    <property type="component" value="Chromosome 10"/>
</dbReference>
<evidence type="ECO:0000259" key="9">
    <source>
        <dbReference type="PROSITE" id="PS50089"/>
    </source>
</evidence>
<proteinExistence type="predicted"/>
<dbReference type="AGR" id="Xenbase:XB-GENE-29090267"/>
<evidence type="ECO:0000313" key="13">
    <source>
        <dbReference type="Ensembl" id="ENSXETP00000085447"/>
    </source>
</evidence>
<reference evidence="15" key="5">
    <citation type="submission" date="2025-04" db="UniProtKB">
        <authorList>
            <consortium name="RefSeq"/>
        </authorList>
    </citation>
    <scope>IDENTIFICATION</scope>
    <source>
        <strain evidence="15">Nigerian</strain>
        <tissue evidence="15">Liver and blood</tissue>
    </source>
</reference>
<dbReference type="GeneTree" id="ENSGT01030000234583"/>
<dbReference type="Pfam" id="PF00622">
    <property type="entry name" value="SPRY"/>
    <property type="match status" value="1"/>
</dbReference>
<dbReference type="SMART" id="SM00184">
    <property type="entry name" value="RING"/>
    <property type="match status" value="1"/>
</dbReference>
<dbReference type="InterPro" id="IPR003879">
    <property type="entry name" value="Butyrophylin_SPRY"/>
</dbReference>
<sequence length="531" mass="59562">MASELREELYCSICLEIYTDPATLPCGHNFCQGCIGRVLGTQEGSGVYRCPVCREKYPGRPALRRNTVLSNIAEHFRAAEPQRDGTAILCTYCTHSPTPAAKTCLHCGASLCDTHVGVHPESAEHVLTEPTASTRGKLCCIHKEARNYYCPHDDVCICASCCLVGEHRGHQVEPLSEASEKKKEKLRQLQKTLSLKREQTEAAAQSLERHRREEKNRVATLVGTFTALFKDMKDPLRDEARRSSYEISNKENQVSTTASALIGRLEARAEELTIKVGYIEDLCNMVDPLTVLQEWESDSICTDLEEDLQLMEELQGVHGTLRAVGAEAFVTLHTRSADLLPDVKPTRWFDVQVASDLRVDEDTAANNVVVTRDLTTVSWSGTNQHRTESPKRFQSCQALSCRAFSSGKHYWAVDASESGDWMLGVAYPTIERRGSFIGYGNSKSWCLCRCHKGDAMMHGREVRVLHKLSCCKFGIYLDYEAGRLSFYELSAPIRHLHTFTATFTEPLHPVFCVSKRPNSPDISYCWIRLLT</sequence>
<accession>A0A6I8RXY8</accession>
<dbReference type="InterPro" id="IPR003877">
    <property type="entry name" value="SPRY_dom"/>
</dbReference>
<dbReference type="SMART" id="SM00336">
    <property type="entry name" value="BBOX"/>
    <property type="match status" value="1"/>
</dbReference>
<gene>
    <name evidence="13 15 16" type="primary">LOC108644814</name>
    <name evidence="12" type="ORF">XENTR_v90030433mg</name>
</gene>
<dbReference type="SUPFAM" id="SSF57845">
    <property type="entry name" value="B-box zinc-binding domain"/>
    <property type="match status" value="1"/>
</dbReference>